<evidence type="ECO:0000313" key="1">
    <source>
        <dbReference type="EMBL" id="KUG20613.1"/>
    </source>
</evidence>
<protein>
    <submittedName>
        <fullName evidence="1">Uncharacterized protein</fullName>
    </submittedName>
</protein>
<dbReference type="AlphaFoldDB" id="A0A0W8FI83"/>
<accession>A0A0W8FI83</accession>
<sequence length="138" mass="15781">MRENQTCGGPTAFGSIEGSDTSERFAAIGIVQGERADIRRLMELSERYGFEVYLYFDEYLARHSTLDADLRDFSIVPPHARPYMQLQQFVAAMKGRYPDFETRIRDDPVFAEIVDLGGINEFYGCALIKRPYVRGLLL</sequence>
<gene>
    <name evidence="1" type="ORF">ASZ90_009646</name>
</gene>
<comment type="caution">
    <text evidence="1">The sequence shown here is derived from an EMBL/GenBank/DDBJ whole genome shotgun (WGS) entry which is preliminary data.</text>
</comment>
<proteinExistence type="predicted"/>
<name>A0A0W8FI83_9ZZZZ</name>
<dbReference type="EMBL" id="LNQE01001166">
    <property type="protein sequence ID" value="KUG20613.1"/>
    <property type="molecule type" value="Genomic_DNA"/>
</dbReference>
<reference evidence="1" key="1">
    <citation type="journal article" date="2015" name="Proc. Natl. Acad. Sci. U.S.A.">
        <title>Networks of energetic and metabolic interactions define dynamics in microbial communities.</title>
        <authorList>
            <person name="Embree M."/>
            <person name="Liu J.K."/>
            <person name="Al-Bassam M.M."/>
            <person name="Zengler K."/>
        </authorList>
    </citation>
    <scope>NUCLEOTIDE SEQUENCE</scope>
</reference>
<organism evidence="1">
    <name type="scientific">hydrocarbon metagenome</name>
    <dbReference type="NCBI Taxonomy" id="938273"/>
    <lineage>
        <taxon>unclassified sequences</taxon>
        <taxon>metagenomes</taxon>
        <taxon>ecological metagenomes</taxon>
    </lineage>
</organism>